<sequence>MSITRKRKRGKYANGAVTSPAELERLLFHQWRLRLLRSRRRRGAAGGAAFLREISREAGKYHREFKMSRNKDNDGGWRTFVWNSEKGEFLGRTGCSWCEYCFCLKSAGS</sequence>
<protein>
    <submittedName>
        <fullName evidence="1">Sodium/potassium-transporting ATPase subunit beta-233</fullName>
    </submittedName>
</protein>
<dbReference type="Proteomes" id="UP000324091">
    <property type="component" value="Chromosome 7"/>
</dbReference>
<reference evidence="1 2" key="1">
    <citation type="submission" date="2019-04" db="EMBL/GenBank/DDBJ databases">
        <title>Chromosome genome assembly for Takifugu flavidus.</title>
        <authorList>
            <person name="Xiao S."/>
        </authorList>
    </citation>
    <scope>NUCLEOTIDE SEQUENCE [LARGE SCALE GENOMIC DNA]</scope>
    <source>
        <strain evidence="1">HTHZ2018</strain>
        <tissue evidence="1">Muscle</tissue>
    </source>
</reference>
<dbReference type="GO" id="GO:0006814">
    <property type="term" value="P:sodium ion transport"/>
    <property type="evidence" value="ECO:0007669"/>
    <property type="project" value="InterPro"/>
</dbReference>
<dbReference type="PROSITE" id="PS00390">
    <property type="entry name" value="ATPASE_NA_K_BETA_1"/>
    <property type="match status" value="1"/>
</dbReference>
<dbReference type="GO" id="GO:0006813">
    <property type="term" value="P:potassium ion transport"/>
    <property type="evidence" value="ECO:0007669"/>
    <property type="project" value="InterPro"/>
</dbReference>
<keyword evidence="2" id="KW-1185">Reference proteome</keyword>
<dbReference type="AlphaFoldDB" id="A0A5C6MQG9"/>
<accession>A0A5C6MQG9</accession>
<organism evidence="1 2">
    <name type="scientific">Takifugu flavidus</name>
    <name type="common">sansaifugu</name>
    <dbReference type="NCBI Taxonomy" id="433684"/>
    <lineage>
        <taxon>Eukaryota</taxon>
        <taxon>Metazoa</taxon>
        <taxon>Chordata</taxon>
        <taxon>Craniata</taxon>
        <taxon>Vertebrata</taxon>
        <taxon>Euteleostomi</taxon>
        <taxon>Actinopterygii</taxon>
        <taxon>Neopterygii</taxon>
        <taxon>Teleostei</taxon>
        <taxon>Neoteleostei</taxon>
        <taxon>Acanthomorphata</taxon>
        <taxon>Eupercaria</taxon>
        <taxon>Tetraodontiformes</taxon>
        <taxon>Tetradontoidea</taxon>
        <taxon>Tetraodontidae</taxon>
        <taxon>Takifugu</taxon>
    </lineage>
</organism>
<dbReference type="EMBL" id="RHFK02000020">
    <property type="protein sequence ID" value="TWW57492.1"/>
    <property type="molecule type" value="Genomic_DNA"/>
</dbReference>
<proteinExistence type="predicted"/>
<gene>
    <name evidence="1" type="ORF">D4764_07G0002110</name>
</gene>
<dbReference type="GO" id="GO:0005890">
    <property type="term" value="C:sodium:potassium-exchanging ATPase complex"/>
    <property type="evidence" value="ECO:0007669"/>
    <property type="project" value="InterPro"/>
</dbReference>
<dbReference type="InterPro" id="IPR000402">
    <property type="entry name" value="Na/K_ATPase_sub_beta"/>
</dbReference>
<comment type="caution">
    <text evidence="1">The sequence shown here is derived from an EMBL/GenBank/DDBJ whole genome shotgun (WGS) entry which is preliminary data.</text>
</comment>
<evidence type="ECO:0000313" key="2">
    <source>
        <dbReference type="Proteomes" id="UP000324091"/>
    </source>
</evidence>
<dbReference type="Pfam" id="PF00287">
    <property type="entry name" value="Na_K-ATPase"/>
    <property type="match status" value="1"/>
</dbReference>
<name>A0A5C6MQG9_9TELE</name>
<evidence type="ECO:0000313" key="1">
    <source>
        <dbReference type="EMBL" id="TWW57492.1"/>
    </source>
</evidence>
<dbReference type="Gene3D" id="1.20.5.170">
    <property type="match status" value="1"/>
</dbReference>